<evidence type="ECO:0000313" key="4">
    <source>
        <dbReference type="Proteomes" id="UP000193484"/>
    </source>
</evidence>
<keyword evidence="4" id="KW-1185">Reference proteome</keyword>
<feature type="region of interest" description="Disordered" evidence="1">
    <location>
        <begin position="257"/>
        <end position="289"/>
    </location>
</feature>
<protein>
    <recommendedName>
        <fullName evidence="5">F5/8 type C domain-containing protein</fullName>
    </recommendedName>
</protein>
<proteinExistence type="predicted"/>
<feature type="region of interest" description="Disordered" evidence="1">
    <location>
        <begin position="1"/>
        <end position="62"/>
    </location>
</feature>
<sequence>MTDDAVWNDASQGDHPSDDDYYGSSHGDYPSDDDEADQADDADDDAGEAGRDDGADEAGDHGRQARFDPKVVTFFGGAVLLAVVIALVLAVVFYSGGPAQAPAERSVADPAAVVPSATAAPTTVPPTNDRALPYTADARESCPDAGSTPAQTMSGSDPHNAFQCVRAGIDGQFVDFDLSKTHVITGITFTPGWIGKDASGVMQWSQHRVVTLVQFTFNDTENTIVTHDTKNVHGETVVPIKRVMASKVRMLIRMTSRPPADAPATTSGLAGPGPAFGAPKAFGPATQNSDPVDSTFAISRLSIIGHEPL</sequence>
<keyword evidence="2" id="KW-0472">Membrane</keyword>
<dbReference type="EMBL" id="LQOJ01000017">
    <property type="protein sequence ID" value="ORV08034.1"/>
    <property type="molecule type" value="Genomic_DNA"/>
</dbReference>
<evidence type="ECO:0008006" key="5">
    <source>
        <dbReference type="Google" id="ProtNLM"/>
    </source>
</evidence>
<evidence type="ECO:0000313" key="3">
    <source>
        <dbReference type="EMBL" id="ORV08034.1"/>
    </source>
</evidence>
<keyword evidence="2" id="KW-1133">Transmembrane helix</keyword>
<gene>
    <name evidence="3" type="ORF">AWC04_02485</name>
</gene>
<comment type="caution">
    <text evidence="3">The sequence shown here is derived from an EMBL/GenBank/DDBJ whole genome shotgun (WGS) entry which is preliminary data.</text>
</comment>
<keyword evidence="2" id="KW-0812">Transmembrane</keyword>
<feature type="compositionally biased region" description="Acidic residues" evidence="1">
    <location>
        <begin position="30"/>
        <end position="47"/>
    </location>
</feature>
<feature type="compositionally biased region" description="Basic and acidic residues" evidence="1">
    <location>
        <begin position="48"/>
        <end position="62"/>
    </location>
</feature>
<dbReference type="STRING" id="1793.AWC04_02485"/>
<dbReference type="Proteomes" id="UP000193484">
    <property type="component" value="Unassembled WGS sequence"/>
</dbReference>
<accession>A0A1X1RK40</accession>
<evidence type="ECO:0000256" key="2">
    <source>
        <dbReference type="SAM" id="Phobius"/>
    </source>
</evidence>
<feature type="transmembrane region" description="Helical" evidence="2">
    <location>
        <begin position="71"/>
        <end position="94"/>
    </location>
</feature>
<reference evidence="3 4" key="1">
    <citation type="submission" date="2016-01" db="EMBL/GenBank/DDBJ databases">
        <title>The new phylogeny of the genus Mycobacterium.</title>
        <authorList>
            <person name="Tarcisio F."/>
            <person name="Conor M."/>
            <person name="Antonella G."/>
            <person name="Elisabetta G."/>
            <person name="Giulia F.S."/>
            <person name="Sara T."/>
            <person name="Anna F."/>
            <person name="Clotilde B."/>
            <person name="Roberto B."/>
            <person name="Veronica D.S."/>
            <person name="Fabio R."/>
            <person name="Monica P."/>
            <person name="Olivier J."/>
            <person name="Enrico T."/>
            <person name="Nicola S."/>
        </authorList>
    </citation>
    <scope>NUCLEOTIDE SEQUENCE [LARGE SCALE GENOMIC DNA]</scope>
    <source>
        <strain evidence="3 4">DSM 44179</strain>
    </source>
</reference>
<evidence type="ECO:0000256" key="1">
    <source>
        <dbReference type="SAM" id="MobiDB-lite"/>
    </source>
</evidence>
<feature type="compositionally biased region" description="Low complexity" evidence="1">
    <location>
        <begin position="272"/>
        <end position="285"/>
    </location>
</feature>
<name>A0A1X1RK40_MYCFA</name>
<organism evidence="3 4">
    <name type="scientific">Mycolicibacterium fallax</name>
    <name type="common">Mycobacterium fallax</name>
    <dbReference type="NCBI Taxonomy" id="1793"/>
    <lineage>
        <taxon>Bacteria</taxon>
        <taxon>Bacillati</taxon>
        <taxon>Actinomycetota</taxon>
        <taxon>Actinomycetes</taxon>
        <taxon>Mycobacteriales</taxon>
        <taxon>Mycobacteriaceae</taxon>
        <taxon>Mycolicibacterium</taxon>
    </lineage>
</organism>
<dbReference type="AlphaFoldDB" id="A0A1X1RK40"/>